<dbReference type="Gene3D" id="3.40.430.10">
    <property type="entry name" value="Dihydrofolate Reductase, subunit A"/>
    <property type="match status" value="1"/>
</dbReference>
<keyword evidence="1" id="KW-1133">Transmembrane helix</keyword>
<protein>
    <submittedName>
        <fullName evidence="3">Dihydrofolate reductase</fullName>
    </submittedName>
</protein>
<feature type="transmembrane region" description="Helical" evidence="1">
    <location>
        <begin position="28"/>
        <end position="48"/>
    </location>
</feature>
<feature type="domain" description="Bacterial bifunctional deaminase-reductase C-terminal" evidence="2">
    <location>
        <begin position="1"/>
        <end position="70"/>
    </location>
</feature>
<dbReference type="InterPro" id="IPR002734">
    <property type="entry name" value="RibDG_C"/>
</dbReference>
<evidence type="ECO:0000313" key="3">
    <source>
        <dbReference type="EMBL" id="MBB5578036.1"/>
    </source>
</evidence>
<name>A0A7W8XYQ7_9HYPH</name>
<accession>A0A7W8XYQ7</accession>
<keyword evidence="1" id="KW-0812">Transmembrane</keyword>
<reference evidence="3 4" key="1">
    <citation type="submission" date="2020-08" db="EMBL/GenBank/DDBJ databases">
        <title>Genomic Encyclopedia of Type Strains, Phase IV (KMG-V): Genome sequencing to study the core and pangenomes of soil and plant-associated prokaryotes.</title>
        <authorList>
            <person name="Whitman W."/>
        </authorList>
    </citation>
    <scope>NUCLEOTIDE SEQUENCE [LARGE SCALE GENOMIC DNA]</scope>
    <source>
        <strain evidence="3 4">SEMIA 4064</strain>
    </source>
</reference>
<evidence type="ECO:0000256" key="1">
    <source>
        <dbReference type="SAM" id="Phobius"/>
    </source>
</evidence>
<dbReference type="AlphaFoldDB" id="A0A7W8XYQ7"/>
<dbReference type="Proteomes" id="UP000549882">
    <property type="component" value="Unassembled WGS sequence"/>
</dbReference>
<gene>
    <name evidence="3" type="ORF">GGD50_006698</name>
</gene>
<comment type="caution">
    <text evidence="3">The sequence shown here is derived from an EMBL/GenBank/DDBJ whole genome shotgun (WGS) entry which is preliminary data.</text>
</comment>
<dbReference type="GO" id="GO:0008703">
    <property type="term" value="F:5-amino-6-(5-phosphoribosylamino)uracil reductase activity"/>
    <property type="evidence" value="ECO:0007669"/>
    <property type="project" value="InterPro"/>
</dbReference>
<evidence type="ECO:0000259" key="2">
    <source>
        <dbReference type="Pfam" id="PF01872"/>
    </source>
</evidence>
<keyword evidence="4" id="KW-1185">Reference proteome</keyword>
<evidence type="ECO:0000313" key="4">
    <source>
        <dbReference type="Proteomes" id="UP000549882"/>
    </source>
</evidence>
<sequence length="78" mass="8500">MAMLHSEGAKRAYVNGGAVIRSFLKRDLISDMVITTIPILLGAGLPLFGGDPRDVALKHLRSQAFPSGLVQSYYEVIR</sequence>
<dbReference type="InterPro" id="IPR024072">
    <property type="entry name" value="DHFR-like_dom_sf"/>
</dbReference>
<proteinExistence type="predicted"/>
<organism evidence="3 4">
    <name type="scientific">Rhizobium paranaense</name>
    <dbReference type="NCBI Taxonomy" id="1650438"/>
    <lineage>
        <taxon>Bacteria</taxon>
        <taxon>Pseudomonadati</taxon>
        <taxon>Pseudomonadota</taxon>
        <taxon>Alphaproteobacteria</taxon>
        <taxon>Hyphomicrobiales</taxon>
        <taxon>Rhizobiaceae</taxon>
        <taxon>Rhizobium/Agrobacterium group</taxon>
        <taxon>Rhizobium</taxon>
    </lineage>
</organism>
<dbReference type="RefSeq" id="WP_246451688.1">
    <property type="nucleotide sequence ID" value="NZ_JACHBI010000038.1"/>
</dbReference>
<dbReference type="SUPFAM" id="SSF53597">
    <property type="entry name" value="Dihydrofolate reductase-like"/>
    <property type="match status" value="1"/>
</dbReference>
<dbReference type="Pfam" id="PF01872">
    <property type="entry name" value="RibD_C"/>
    <property type="match status" value="1"/>
</dbReference>
<dbReference type="EMBL" id="JACHBI010000038">
    <property type="protein sequence ID" value="MBB5578036.1"/>
    <property type="molecule type" value="Genomic_DNA"/>
</dbReference>
<dbReference type="GO" id="GO:0009231">
    <property type="term" value="P:riboflavin biosynthetic process"/>
    <property type="evidence" value="ECO:0007669"/>
    <property type="project" value="InterPro"/>
</dbReference>
<keyword evidence="1" id="KW-0472">Membrane</keyword>